<reference evidence="4 5" key="1">
    <citation type="submission" date="2016-07" db="EMBL/GenBank/DDBJ databases">
        <title>Pervasive Adenine N6-methylation of Active Genes in Fungi.</title>
        <authorList>
            <consortium name="DOE Joint Genome Institute"/>
            <person name="Mondo S.J."/>
            <person name="Dannebaum R.O."/>
            <person name="Kuo R.C."/>
            <person name="Labutti K."/>
            <person name="Haridas S."/>
            <person name="Kuo A."/>
            <person name="Salamov A."/>
            <person name="Ahrendt S.R."/>
            <person name="Lipzen A."/>
            <person name="Sullivan W."/>
            <person name="Andreopoulos W.B."/>
            <person name="Clum A."/>
            <person name="Lindquist E."/>
            <person name="Daum C."/>
            <person name="Ramamoorthy G.K."/>
            <person name="Gryganskyi A."/>
            <person name="Culley D."/>
            <person name="Magnuson J.K."/>
            <person name="James T.Y."/>
            <person name="O'Malley M.A."/>
            <person name="Stajich J.E."/>
            <person name="Spatafora J.W."/>
            <person name="Visel A."/>
            <person name="Grigoriev I.V."/>
        </authorList>
    </citation>
    <scope>NUCLEOTIDE SEQUENCE [LARGE SCALE GENOMIC DNA]</scope>
    <source>
        <strain evidence="4 5">CBS 115471</strain>
    </source>
</reference>
<keyword evidence="2" id="KW-0560">Oxidoreductase</keyword>
<evidence type="ECO:0000313" key="5">
    <source>
        <dbReference type="Proteomes" id="UP000193144"/>
    </source>
</evidence>
<evidence type="ECO:0000256" key="2">
    <source>
        <dbReference type="ARBA" id="ARBA00023002"/>
    </source>
</evidence>
<name>A0A1Y2A7P0_9PLEO</name>
<dbReference type="EMBL" id="MCFA01000006">
    <property type="protein sequence ID" value="ORY18513.1"/>
    <property type="molecule type" value="Genomic_DNA"/>
</dbReference>
<keyword evidence="5" id="KW-1185">Reference proteome</keyword>
<dbReference type="InterPro" id="IPR051609">
    <property type="entry name" value="NmrA/Isoflavone_reductase-like"/>
</dbReference>
<keyword evidence="1" id="KW-0521">NADP</keyword>
<gene>
    <name evidence="4" type="ORF">BCR34DRAFT_621356</name>
</gene>
<proteinExistence type="predicted"/>
<dbReference type="InterPro" id="IPR036291">
    <property type="entry name" value="NAD(P)-bd_dom_sf"/>
</dbReference>
<evidence type="ECO:0000313" key="4">
    <source>
        <dbReference type="EMBL" id="ORY18513.1"/>
    </source>
</evidence>
<protein>
    <submittedName>
        <fullName evidence="4">Isoflavone reductase family protein</fullName>
    </submittedName>
</protein>
<dbReference type="OrthoDB" id="419598at2759"/>
<sequence>MASRLRVAVAGATGETGQSIMDPLLANPEEFEVFALARPVSVNKPILSAFPARGAIVKSVDFNATDALITALAGMHVVISCLLGLHDKIQIALRFVPSFFEPACPPRGVMKARDRKEDMLDRIQLLYLPYKFINFGWWYQLGLPPLPSGHIQTRLDYALNEIMGDGEAPFALVDKRDIGKYVARIITDPRTLNKMVFGNGEVWTQNRILDTLEEMAGEKLVRRNLIKEDMDDIISGAYNILATIPRT</sequence>
<dbReference type="GO" id="GO:0016491">
    <property type="term" value="F:oxidoreductase activity"/>
    <property type="evidence" value="ECO:0007669"/>
    <property type="project" value="UniProtKB-KW"/>
</dbReference>
<dbReference type="STRING" id="1231657.A0A1Y2A7P0"/>
<dbReference type="Gene3D" id="3.40.50.720">
    <property type="entry name" value="NAD(P)-binding Rossmann-like Domain"/>
    <property type="match status" value="1"/>
</dbReference>
<dbReference type="PANTHER" id="PTHR47706">
    <property type="entry name" value="NMRA-LIKE FAMILY PROTEIN"/>
    <property type="match status" value="1"/>
</dbReference>
<accession>A0A1Y2A7P0</accession>
<comment type="caution">
    <text evidence="4">The sequence shown here is derived from an EMBL/GenBank/DDBJ whole genome shotgun (WGS) entry which is preliminary data.</text>
</comment>
<dbReference type="Proteomes" id="UP000193144">
    <property type="component" value="Unassembled WGS sequence"/>
</dbReference>
<dbReference type="Pfam" id="PF05368">
    <property type="entry name" value="NmrA"/>
    <property type="match status" value="1"/>
</dbReference>
<organism evidence="4 5">
    <name type="scientific">Clohesyomyces aquaticus</name>
    <dbReference type="NCBI Taxonomy" id="1231657"/>
    <lineage>
        <taxon>Eukaryota</taxon>
        <taxon>Fungi</taxon>
        <taxon>Dikarya</taxon>
        <taxon>Ascomycota</taxon>
        <taxon>Pezizomycotina</taxon>
        <taxon>Dothideomycetes</taxon>
        <taxon>Pleosporomycetidae</taxon>
        <taxon>Pleosporales</taxon>
        <taxon>Lindgomycetaceae</taxon>
        <taxon>Clohesyomyces</taxon>
    </lineage>
</organism>
<dbReference type="SUPFAM" id="SSF51735">
    <property type="entry name" value="NAD(P)-binding Rossmann-fold domains"/>
    <property type="match status" value="1"/>
</dbReference>
<dbReference type="AlphaFoldDB" id="A0A1Y2A7P0"/>
<dbReference type="InterPro" id="IPR008030">
    <property type="entry name" value="NmrA-like"/>
</dbReference>
<feature type="domain" description="NmrA-like" evidence="3">
    <location>
        <begin position="6"/>
        <end position="94"/>
    </location>
</feature>
<evidence type="ECO:0000256" key="1">
    <source>
        <dbReference type="ARBA" id="ARBA00022857"/>
    </source>
</evidence>
<dbReference type="Gene3D" id="3.90.25.10">
    <property type="entry name" value="UDP-galactose 4-epimerase, domain 1"/>
    <property type="match status" value="1"/>
</dbReference>
<evidence type="ECO:0000259" key="3">
    <source>
        <dbReference type="Pfam" id="PF05368"/>
    </source>
</evidence>
<dbReference type="PANTHER" id="PTHR47706:SF1">
    <property type="entry name" value="CIPA-LIKE, PUTATIVE (AFU_ORTHOLOGUE AFUA_1G12460)-RELATED"/>
    <property type="match status" value="1"/>
</dbReference>